<evidence type="ECO:0000313" key="1">
    <source>
        <dbReference type="EMBL" id="PSV01196.1"/>
    </source>
</evidence>
<dbReference type="Proteomes" id="UP000241426">
    <property type="component" value="Unassembled WGS sequence"/>
</dbReference>
<sequence>MEMITSLIETAAAGVGMPHSIKVSSGSISVSHLFNPRILIPLIVVVSNSTNYKSFGKELIKIKGGIIRDSSLPFGLRINDDLDLDRLEYPLGFLLLSLTHAMSTVKPILEKGMLDPLAAHCQSIFDDFDNGSEIPIERYFNKEVLSIQ</sequence>
<reference evidence="1 2" key="1">
    <citation type="submission" date="2018-01" db="EMBL/GenBank/DDBJ databases">
        <title>Whole genome sequencing of Histamine producing bacteria.</title>
        <authorList>
            <person name="Butler K."/>
        </authorList>
    </citation>
    <scope>NUCLEOTIDE SEQUENCE [LARGE SCALE GENOMIC DNA]</scope>
    <source>
        <strain evidence="1 2">FS-7.2</strain>
    </source>
</reference>
<evidence type="ECO:0000313" key="2">
    <source>
        <dbReference type="Proteomes" id="UP000241426"/>
    </source>
</evidence>
<protein>
    <submittedName>
        <fullName evidence="1">Uncharacterized protein</fullName>
    </submittedName>
</protein>
<dbReference type="RefSeq" id="WP_107288923.1">
    <property type="nucleotide sequence ID" value="NZ_PYNF01000002.1"/>
</dbReference>
<organism evidence="1 2">
    <name type="scientific">Photobacterium kishitanii</name>
    <dbReference type="NCBI Taxonomy" id="318456"/>
    <lineage>
        <taxon>Bacteria</taxon>
        <taxon>Pseudomonadati</taxon>
        <taxon>Pseudomonadota</taxon>
        <taxon>Gammaproteobacteria</taxon>
        <taxon>Vibrionales</taxon>
        <taxon>Vibrionaceae</taxon>
        <taxon>Photobacterium</taxon>
    </lineage>
</organism>
<dbReference type="EMBL" id="PYNF01000002">
    <property type="protein sequence ID" value="PSV01196.1"/>
    <property type="molecule type" value="Genomic_DNA"/>
</dbReference>
<accession>A0A2T3KN18</accession>
<gene>
    <name evidence="1" type="ORF">C9J27_04000</name>
</gene>
<name>A0A2T3KN18_9GAMM</name>
<dbReference type="AlphaFoldDB" id="A0A2T3KN18"/>
<comment type="caution">
    <text evidence="1">The sequence shown here is derived from an EMBL/GenBank/DDBJ whole genome shotgun (WGS) entry which is preliminary data.</text>
</comment>
<proteinExistence type="predicted"/>